<dbReference type="RefSeq" id="WP_185371751.1">
    <property type="nucleotide sequence ID" value="NZ_JAARRM010000001.1"/>
</dbReference>
<keyword evidence="1" id="KW-0175">Coiled coil</keyword>
<dbReference type="Proteomes" id="UP000559885">
    <property type="component" value="Unassembled WGS sequence"/>
</dbReference>
<comment type="caution">
    <text evidence="2">The sequence shown here is derived from an EMBL/GenBank/DDBJ whole genome shotgun (WGS) entry which is preliminary data.</text>
</comment>
<feature type="coiled-coil region" evidence="1">
    <location>
        <begin position="4"/>
        <end position="31"/>
    </location>
</feature>
<evidence type="ECO:0000256" key="1">
    <source>
        <dbReference type="SAM" id="Coils"/>
    </source>
</evidence>
<gene>
    <name evidence="2" type="ORF">HB912_00620</name>
</gene>
<reference evidence="2 3" key="1">
    <citation type="submission" date="2020-03" db="EMBL/GenBank/DDBJ databases">
        <title>Soil Listeria distribution.</title>
        <authorList>
            <person name="Liao J."/>
            <person name="Wiedmann M."/>
        </authorList>
    </citation>
    <scope>NUCLEOTIDE SEQUENCE [LARGE SCALE GENOMIC DNA]</scope>
    <source>
        <strain evidence="2 3">FSL L7-1507</strain>
    </source>
</reference>
<evidence type="ECO:0000313" key="3">
    <source>
        <dbReference type="Proteomes" id="UP000559885"/>
    </source>
</evidence>
<dbReference type="InterPro" id="IPR021477">
    <property type="entry name" value="TVIIS_effector_SACOL2603_fam"/>
</dbReference>
<organism evidence="2 3">
    <name type="scientific">Listeria aquatica</name>
    <dbReference type="NCBI Taxonomy" id="1494960"/>
    <lineage>
        <taxon>Bacteria</taxon>
        <taxon>Bacillati</taxon>
        <taxon>Bacillota</taxon>
        <taxon>Bacilli</taxon>
        <taxon>Bacillales</taxon>
        <taxon>Listeriaceae</taxon>
        <taxon>Listeria</taxon>
    </lineage>
</organism>
<dbReference type="AlphaFoldDB" id="A0A841ZJ39"/>
<accession>A0A841ZJ39</accession>
<evidence type="ECO:0000313" key="2">
    <source>
        <dbReference type="EMBL" id="MBC1520146.1"/>
    </source>
</evidence>
<proteinExistence type="predicted"/>
<sequence length="93" mass="10511">MSEIKSSQTEAKQLAEKLRTACDELQQTRQLMAVGTFSTVTPAKEMQSAFNNSLRYTDEYTKNLQDSIEKILTTAESFSEQDKVVASEIQQLK</sequence>
<dbReference type="NCBIfam" id="TIGR04197">
    <property type="entry name" value="T7SS_SACOL2603"/>
    <property type="match status" value="1"/>
</dbReference>
<protein>
    <submittedName>
        <fullName evidence="2">TIGR04197 family type VII secretion effector</fullName>
    </submittedName>
</protein>
<name>A0A841ZJ39_9LIST</name>
<dbReference type="EMBL" id="JAARRM010000001">
    <property type="protein sequence ID" value="MBC1520146.1"/>
    <property type="molecule type" value="Genomic_DNA"/>
</dbReference>